<evidence type="ECO:0000313" key="2">
    <source>
        <dbReference type="Proteomes" id="UP000254461"/>
    </source>
</evidence>
<organism evidence="1 2">
    <name type="scientific">Streptococcus equi subsp. equi</name>
    <dbReference type="NCBI Taxonomy" id="148942"/>
    <lineage>
        <taxon>Bacteria</taxon>
        <taxon>Bacillati</taxon>
        <taxon>Bacillota</taxon>
        <taxon>Bacilli</taxon>
        <taxon>Lactobacillales</taxon>
        <taxon>Streptococcaceae</taxon>
        <taxon>Streptococcus</taxon>
    </lineage>
</organism>
<sequence>MTTDKECNSIAKEVYRVDSSKVDNPIKDRDTLASGKYKVLKAEDNPDNGMQARVSKRNGNVLVLNYKLRRFYDSKKESHHFIRNRSNFSNGRYGNV</sequence>
<dbReference type="AlphaFoldDB" id="A0A380JQE9"/>
<evidence type="ECO:0000313" key="1">
    <source>
        <dbReference type="EMBL" id="SUN46243.1"/>
    </source>
</evidence>
<dbReference type="RefSeq" id="WP_014622816.1">
    <property type="nucleotide sequence ID" value="NZ_UHFF01000002.1"/>
</dbReference>
<reference evidence="1 2" key="1">
    <citation type="submission" date="2018-06" db="EMBL/GenBank/DDBJ databases">
        <authorList>
            <consortium name="Pathogen Informatics"/>
            <person name="Doyle S."/>
        </authorList>
    </citation>
    <scope>NUCLEOTIDE SEQUENCE [LARGE SCALE GENOMIC DNA]</scope>
    <source>
        <strain evidence="1 2">NCTC12092</strain>
    </source>
</reference>
<dbReference type="Proteomes" id="UP000254461">
    <property type="component" value="Unassembled WGS sequence"/>
</dbReference>
<protein>
    <submittedName>
        <fullName evidence="1">Uncharacterized protein</fullName>
    </submittedName>
</protein>
<accession>A0A380JQE9</accession>
<name>A0A380JQE9_9STRE</name>
<proteinExistence type="predicted"/>
<dbReference type="EMBL" id="UHFF01000002">
    <property type="protein sequence ID" value="SUN46243.1"/>
    <property type="molecule type" value="Genomic_DNA"/>
</dbReference>
<gene>
    <name evidence="1" type="ORF">NCTC12092_00923</name>
</gene>